<evidence type="ECO:0000313" key="12">
    <source>
        <dbReference type="WBParaSite" id="jg12349"/>
    </source>
</evidence>
<keyword evidence="2" id="KW-0547">Nucleotide-binding</keyword>
<organism evidence="11 12">
    <name type="scientific">Ditylenchus dipsaci</name>
    <dbReference type="NCBI Taxonomy" id="166011"/>
    <lineage>
        <taxon>Eukaryota</taxon>
        <taxon>Metazoa</taxon>
        <taxon>Ecdysozoa</taxon>
        <taxon>Nematoda</taxon>
        <taxon>Chromadorea</taxon>
        <taxon>Rhabditida</taxon>
        <taxon>Tylenchina</taxon>
        <taxon>Tylenchomorpha</taxon>
        <taxon>Sphaerularioidea</taxon>
        <taxon>Anguinidae</taxon>
        <taxon>Anguininae</taxon>
        <taxon>Ditylenchus</taxon>
    </lineage>
</organism>
<evidence type="ECO:0000256" key="8">
    <source>
        <dbReference type="ARBA" id="ARBA00049299"/>
    </source>
</evidence>
<dbReference type="Proteomes" id="UP000887574">
    <property type="component" value="Unplaced"/>
</dbReference>
<comment type="catalytic activity">
    <reaction evidence="8">
        <text>L-threonyl-[protein] + ATP = O-phospho-L-threonyl-[protein] + ADP + H(+)</text>
        <dbReference type="Rhea" id="RHEA:46608"/>
        <dbReference type="Rhea" id="RHEA-COMP:11060"/>
        <dbReference type="Rhea" id="RHEA-COMP:11605"/>
        <dbReference type="ChEBI" id="CHEBI:15378"/>
        <dbReference type="ChEBI" id="CHEBI:30013"/>
        <dbReference type="ChEBI" id="CHEBI:30616"/>
        <dbReference type="ChEBI" id="CHEBI:61977"/>
        <dbReference type="ChEBI" id="CHEBI:456216"/>
        <dbReference type="EC" id="2.7.12.2"/>
    </reaction>
</comment>
<keyword evidence="4" id="KW-0067">ATP-binding</keyword>
<protein>
    <recommendedName>
        <fullName evidence="6">mitogen-activated protein kinase kinase</fullName>
        <ecNumber evidence="6">2.7.12.2</ecNumber>
    </recommendedName>
</protein>
<keyword evidence="1" id="KW-0808">Transferase</keyword>
<dbReference type="PROSITE" id="PS50011">
    <property type="entry name" value="PROTEIN_KINASE_DOM"/>
    <property type="match status" value="1"/>
</dbReference>
<evidence type="ECO:0000256" key="3">
    <source>
        <dbReference type="ARBA" id="ARBA00022777"/>
    </source>
</evidence>
<reference evidence="12" key="1">
    <citation type="submission" date="2022-11" db="UniProtKB">
        <authorList>
            <consortium name="WormBaseParasite"/>
        </authorList>
    </citation>
    <scope>IDENTIFICATION</scope>
</reference>
<dbReference type="SUPFAM" id="SSF56112">
    <property type="entry name" value="Protein kinase-like (PK-like)"/>
    <property type="match status" value="1"/>
</dbReference>
<evidence type="ECO:0000259" key="10">
    <source>
        <dbReference type="PROSITE" id="PS50011"/>
    </source>
</evidence>
<evidence type="ECO:0000256" key="7">
    <source>
        <dbReference type="ARBA" id="ARBA00049014"/>
    </source>
</evidence>
<comment type="catalytic activity">
    <reaction evidence="7">
        <text>L-seryl-[protein] + ATP = O-phospho-L-seryl-[protein] + ADP + H(+)</text>
        <dbReference type="Rhea" id="RHEA:17989"/>
        <dbReference type="Rhea" id="RHEA-COMP:9863"/>
        <dbReference type="Rhea" id="RHEA-COMP:11604"/>
        <dbReference type="ChEBI" id="CHEBI:15378"/>
        <dbReference type="ChEBI" id="CHEBI:29999"/>
        <dbReference type="ChEBI" id="CHEBI:30616"/>
        <dbReference type="ChEBI" id="CHEBI:83421"/>
        <dbReference type="ChEBI" id="CHEBI:456216"/>
        <dbReference type="EC" id="2.7.12.2"/>
    </reaction>
</comment>
<dbReference type="InterPro" id="IPR000719">
    <property type="entry name" value="Prot_kinase_dom"/>
</dbReference>
<sequence length="131" mass="14591">MAPERIQGDLYKIHSDVWSLGLSLLEMALGHFPESPSQSILKLSCSTTILTTNQSNQEEAASSEKVSENTYPKAIGHGFESLISSCLQHNPLDRPRPHQIIQSEFIQAHNPPNTHSLALFVQNFGRQKNID</sequence>
<comment type="catalytic activity">
    <reaction evidence="9">
        <text>L-tyrosyl-[protein] + ATP = O-phospho-L-tyrosyl-[protein] + ADP + H(+)</text>
        <dbReference type="Rhea" id="RHEA:10596"/>
        <dbReference type="Rhea" id="RHEA-COMP:10136"/>
        <dbReference type="Rhea" id="RHEA-COMP:20101"/>
        <dbReference type="ChEBI" id="CHEBI:15378"/>
        <dbReference type="ChEBI" id="CHEBI:30616"/>
        <dbReference type="ChEBI" id="CHEBI:46858"/>
        <dbReference type="ChEBI" id="CHEBI:61978"/>
        <dbReference type="ChEBI" id="CHEBI:456216"/>
        <dbReference type="EC" id="2.7.12.2"/>
    </reaction>
</comment>
<feature type="domain" description="Protein kinase" evidence="10">
    <location>
        <begin position="1"/>
        <end position="106"/>
    </location>
</feature>
<evidence type="ECO:0000256" key="6">
    <source>
        <dbReference type="ARBA" id="ARBA00038999"/>
    </source>
</evidence>
<evidence type="ECO:0000256" key="5">
    <source>
        <dbReference type="ARBA" id="ARBA00038035"/>
    </source>
</evidence>
<keyword evidence="3" id="KW-0418">Kinase</keyword>
<accession>A0A915CT39</accession>
<keyword evidence="11" id="KW-1185">Reference proteome</keyword>
<evidence type="ECO:0000313" key="11">
    <source>
        <dbReference type="Proteomes" id="UP000887574"/>
    </source>
</evidence>
<dbReference type="GO" id="GO:0004708">
    <property type="term" value="F:MAP kinase kinase activity"/>
    <property type="evidence" value="ECO:0007669"/>
    <property type="project" value="UniProtKB-EC"/>
</dbReference>
<dbReference type="EC" id="2.7.12.2" evidence="6"/>
<comment type="similarity">
    <text evidence="5">Belongs to the protein kinase superfamily. STE Ser/Thr protein kinase family. MAP kinase kinase subfamily.</text>
</comment>
<dbReference type="Pfam" id="PF00069">
    <property type="entry name" value="Pkinase"/>
    <property type="match status" value="1"/>
</dbReference>
<dbReference type="GO" id="GO:0005524">
    <property type="term" value="F:ATP binding"/>
    <property type="evidence" value="ECO:0007669"/>
    <property type="project" value="UniProtKB-KW"/>
</dbReference>
<dbReference type="AlphaFoldDB" id="A0A915CT39"/>
<dbReference type="PANTHER" id="PTHR48013:SF9">
    <property type="entry name" value="DUAL SPECIFICITY MITOGEN-ACTIVATED PROTEIN KINASE KINASE 5"/>
    <property type="match status" value="1"/>
</dbReference>
<evidence type="ECO:0000256" key="1">
    <source>
        <dbReference type="ARBA" id="ARBA00022679"/>
    </source>
</evidence>
<evidence type="ECO:0000256" key="2">
    <source>
        <dbReference type="ARBA" id="ARBA00022741"/>
    </source>
</evidence>
<name>A0A915CT39_9BILA</name>
<dbReference type="WBParaSite" id="jg12349">
    <property type="protein sequence ID" value="jg12349"/>
    <property type="gene ID" value="jg12349"/>
</dbReference>
<evidence type="ECO:0000256" key="4">
    <source>
        <dbReference type="ARBA" id="ARBA00022840"/>
    </source>
</evidence>
<dbReference type="PANTHER" id="PTHR48013">
    <property type="entry name" value="DUAL SPECIFICITY MITOGEN-ACTIVATED PROTEIN KINASE KINASE 5-RELATED"/>
    <property type="match status" value="1"/>
</dbReference>
<proteinExistence type="inferred from homology"/>
<dbReference type="Gene3D" id="1.10.510.10">
    <property type="entry name" value="Transferase(Phosphotransferase) domain 1"/>
    <property type="match status" value="1"/>
</dbReference>
<dbReference type="InterPro" id="IPR011009">
    <property type="entry name" value="Kinase-like_dom_sf"/>
</dbReference>
<evidence type="ECO:0000256" key="9">
    <source>
        <dbReference type="ARBA" id="ARBA00051693"/>
    </source>
</evidence>